<dbReference type="Pfam" id="PF13649">
    <property type="entry name" value="Methyltransf_25"/>
    <property type="match status" value="1"/>
</dbReference>
<reference evidence="2 3" key="1">
    <citation type="journal article" date="2017" name="Nature">
        <title>Atmospheric trace gases support primary production in Antarctic desert surface soil.</title>
        <authorList>
            <person name="Ji M."/>
            <person name="Greening C."/>
            <person name="Vanwonterghem I."/>
            <person name="Carere C.R."/>
            <person name="Bay S.K."/>
            <person name="Steen J.A."/>
            <person name="Montgomery K."/>
            <person name="Lines T."/>
            <person name="Beardall J."/>
            <person name="van Dorst J."/>
            <person name="Snape I."/>
            <person name="Stott M.B."/>
            <person name="Hugenholtz P."/>
            <person name="Ferrari B.C."/>
        </authorList>
    </citation>
    <scope>NUCLEOTIDE SEQUENCE [LARGE SCALE GENOMIC DNA]</scope>
    <source>
        <strain evidence="2">RRmetagenome_bin12</strain>
    </source>
</reference>
<name>A0A2W5Z9Z4_9BACT</name>
<dbReference type="Gene3D" id="3.40.50.150">
    <property type="entry name" value="Vaccinia Virus protein VP39"/>
    <property type="match status" value="1"/>
</dbReference>
<protein>
    <recommendedName>
        <fullName evidence="1">Methyltransferase domain-containing protein</fullName>
    </recommendedName>
</protein>
<comment type="caution">
    <text evidence="2">The sequence shown here is derived from an EMBL/GenBank/DDBJ whole genome shotgun (WGS) entry which is preliminary data.</text>
</comment>
<dbReference type="InterPro" id="IPR041698">
    <property type="entry name" value="Methyltransf_25"/>
</dbReference>
<evidence type="ECO:0000313" key="3">
    <source>
        <dbReference type="Proteomes" id="UP000248724"/>
    </source>
</evidence>
<dbReference type="SUPFAM" id="SSF53335">
    <property type="entry name" value="S-adenosyl-L-methionine-dependent methyltransferases"/>
    <property type="match status" value="1"/>
</dbReference>
<sequence length="270" mass="30014">MRVGTPGPAAARRRVAKVRSRFADRGSSGSPHPPCRPISLRCRVADQHDHVRVGPFVRQRLGRFEEPAAEAYRRPFIDLDDLARTLARLDRVCTVLEVGAGEGAMATRVVRAFPQARYLGIDIIRRPGRLFRGDEERAQFCAMDLEDLPPDQLFDLVLLVDVLHHVAPPLREKVLAGARRHVRSGGHLAIKEWERTRSLGQMAWFIVDRYIGGDPNVRAFAPGELMATVARVCPGDQVTIEARVPPRRNNLLLVIACGGPTATDPGHIER</sequence>
<dbReference type="CDD" id="cd02440">
    <property type="entry name" value="AdoMet_MTases"/>
    <property type="match status" value="1"/>
</dbReference>
<dbReference type="Proteomes" id="UP000248724">
    <property type="component" value="Unassembled WGS sequence"/>
</dbReference>
<evidence type="ECO:0000259" key="1">
    <source>
        <dbReference type="Pfam" id="PF13649"/>
    </source>
</evidence>
<organism evidence="2 3">
    <name type="scientific">Candidatus Aeolococcus gillhamiae</name>
    <dbReference type="NCBI Taxonomy" id="3127015"/>
    <lineage>
        <taxon>Bacteria</taxon>
        <taxon>Bacillati</taxon>
        <taxon>Candidatus Dormiibacterota</taxon>
        <taxon>Candidatus Dormibacteria</taxon>
        <taxon>Candidatus Aeolococcales</taxon>
        <taxon>Candidatus Aeolococcaceae</taxon>
        <taxon>Candidatus Aeolococcus</taxon>
    </lineage>
</organism>
<accession>A0A2W5Z9Z4</accession>
<dbReference type="InterPro" id="IPR029063">
    <property type="entry name" value="SAM-dependent_MTases_sf"/>
</dbReference>
<dbReference type="AlphaFoldDB" id="A0A2W5Z9Z4"/>
<feature type="domain" description="Methyltransferase" evidence="1">
    <location>
        <begin position="95"/>
        <end position="186"/>
    </location>
</feature>
<gene>
    <name evidence="2" type="ORF">DLM65_04410</name>
</gene>
<dbReference type="EMBL" id="QHBU01000079">
    <property type="protein sequence ID" value="PZR82219.1"/>
    <property type="molecule type" value="Genomic_DNA"/>
</dbReference>
<evidence type="ECO:0000313" key="2">
    <source>
        <dbReference type="EMBL" id="PZR82219.1"/>
    </source>
</evidence>
<proteinExistence type="predicted"/>